<name>A0A4Z1BQ86_9GAMM</name>
<evidence type="ECO:0000313" key="1">
    <source>
        <dbReference type="EMBL" id="TGN39845.1"/>
    </source>
</evidence>
<dbReference type="InterPro" id="IPR027417">
    <property type="entry name" value="P-loop_NTPase"/>
</dbReference>
<protein>
    <recommendedName>
        <fullName evidence="3">Kinase</fullName>
    </recommendedName>
</protein>
<dbReference type="OrthoDB" id="455474at2"/>
<dbReference type="Proteomes" id="UP000298325">
    <property type="component" value="Unassembled WGS sequence"/>
</dbReference>
<proteinExistence type="predicted"/>
<dbReference type="EMBL" id="SRPF01000002">
    <property type="protein sequence ID" value="TGN39845.1"/>
    <property type="molecule type" value="Genomic_DNA"/>
</dbReference>
<organism evidence="1 2">
    <name type="scientific">Marinobacter confluentis</name>
    <dbReference type="NCBI Taxonomy" id="1697557"/>
    <lineage>
        <taxon>Bacteria</taxon>
        <taxon>Pseudomonadati</taxon>
        <taxon>Pseudomonadota</taxon>
        <taxon>Gammaproteobacteria</taxon>
        <taxon>Pseudomonadales</taxon>
        <taxon>Marinobacteraceae</taxon>
        <taxon>Marinobacter</taxon>
    </lineage>
</organism>
<comment type="caution">
    <text evidence="1">The sequence shown here is derived from an EMBL/GenBank/DDBJ whole genome shotgun (WGS) entry which is preliminary data.</text>
</comment>
<keyword evidence="2" id="KW-1185">Reference proteome</keyword>
<evidence type="ECO:0000313" key="2">
    <source>
        <dbReference type="Proteomes" id="UP000298325"/>
    </source>
</evidence>
<sequence>MATPDLTSIIHRLIEQESLPASYGDIVRKVILPLAQHIQSLRGDRQRPVIVGVNGAQGTGKSTLTLFLKELLTVLYNVPTASFSIDDLYLTRAERETLAAEQHPLLLTRGVPGTHDLALGQQLIDRLISASADSDTPIPAFEKARDDRAPRASWPVFKGRAEVVLLEGWCVGALPEASGESLAEPINVLEQQEDTDGAWRRYVNQCLKGEYSTFFGQIDCLIMLKAPSMESVLEWRTLQEQKLKQKTSVAPEQGGPQSSRLMSNDQIARFIMHYERITRACLAEMPARADAVVYVGDDHSYSEPLIRQRQ</sequence>
<accession>A0A4Z1BQ86</accession>
<dbReference type="SUPFAM" id="SSF52540">
    <property type="entry name" value="P-loop containing nucleoside triphosphate hydrolases"/>
    <property type="match status" value="1"/>
</dbReference>
<reference evidence="1 2" key="1">
    <citation type="submission" date="2019-04" db="EMBL/GenBank/DDBJ databases">
        <authorList>
            <person name="Park S."/>
            <person name="Yoon J.-H."/>
        </authorList>
    </citation>
    <scope>NUCLEOTIDE SEQUENCE [LARGE SCALE GENOMIC DNA]</scope>
    <source>
        <strain evidence="1 2">HJM-18</strain>
    </source>
</reference>
<dbReference type="RefSeq" id="WP_135802511.1">
    <property type="nucleotide sequence ID" value="NZ_SRPF01000002.1"/>
</dbReference>
<evidence type="ECO:0008006" key="3">
    <source>
        <dbReference type="Google" id="ProtNLM"/>
    </source>
</evidence>
<dbReference type="Gene3D" id="3.40.50.300">
    <property type="entry name" value="P-loop containing nucleotide triphosphate hydrolases"/>
    <property type="match status" value="1"/>
</dbReference>
<gene>
    <name evidence="1" type="ORF">E5Q11_05945</name>
</gene>
<dbReference type="AlphaFoldDB" id="A0A4Z1BQ86"/>